<accession>A0A2P5FTB1</accession>
<dbReference type="EMBL" id="JXTC01000010">
    <property type="protein sequence ID" value="POO01022.1"/>
    <property type="molecule type" value="Genomic_DNA"/>
</dbReference>
<evidence type="ECO:0000256" key="1">
    <source>
        <dbReference type="SAM" id="Phobius"/>
    </source>
</evidence>
<name>A0A2P5FTB1_TREOI</name>
<dbReference type="InterPro" id="IPR004158">
    <property type="entry name" value="DUF247_pln"/>
</dbReference>
<proteinExistence type="predicted"/>
<keyword evidence="3" id="KW-1185">Reference proteome</keyword>
<sequence length="385" mass="44416">MAPQGEGDDVRIDVDALATELQSMMSSADSSESSHRNCIFRVPDTMLRQNPKAYTPNAFSIGPYHYDKPHLKAMQKIKLKYLRDFISRVTGSPETVLRKLSTIISEERDPVFSSSSVQQLLNHDLMLLENQIPWLVLDVLFSVINEPVPLHILVTEFFDNIFSISAGLIKRAVHRDSHEFKHILDLVRSLTVVARAEDPKKIWKWMSVWEPMPSASSLQEAGIKFKRARRATTILDITFKNGVLEIPPLHIHERTESLFRNLICYEQCLPHCEGVITAYAILMDNLINTAQDIELLCKSEVIDNWLDNKDAAEFFNRLYDDIGVREPYYCDLTQRVNKYCGYFWPRHRTALVRDYFKSPWALISVIVALILLILAFLQTWFTITK</sequence>
<evidence type="ECO:0000313" key="2">
    <source>
        <dbReference type="EMBL" id="POO01022.1"/>
    </source>
</evidence>
<dbReference type="STRING" id="63057.A0A2P5FTB1"/>
<feature type="transmembrane region" description="Helical" evidence="1">
    <location>
        <begin position="360"/>
        <end position="383"/>
    </location>
</feature>
<dbReference type="Pfam" id="PF03140">
    <property type="entry name" value="DUF247"/>
    <property type="match status" value="2"/>
</dbReference>
<dbReference type="Proteomes" id="UP000237000">
    <property type="component" value="Unassembled WGS sequence"/>
</dbReference>
<dbReference type="PANTHER" id="PTHR31170">
    <property type="entry name" value="BNAC04G53230D PROTEIN"/>
    <property type="match status" value="1"/>
</dbReference>
<dbReference type="InParanoid" id="A0A2P5FTB1"/>
<organism evidence="2 3">
    <name type="scientific">Trema orientale</name>
    <name type="common">Charcoal tree</name>
    <name type="synonym">Celtis orientalis</name>
    <dbReference type="NCBI Taxonomy" id="63057"/>
    <lineage>
        <taxon>Eukaryota</taxon>
        <taxon>Viridiplantae</taxon>
        <taxon>Streptophyta</taxon>
        <taxon>Embryophyta</taxon>
        <taxon>Tracheophyta</taxon>
        <taxon>Spermatophyta</taxon>
        <taxon>Magnoliopsida</taxon>
        <taxon>eudicotyledons</taxon>
        <taxon>Gunneridae</taxon>
        <taxon>Pentapetalae</taxon>
        <taxon>rosids</taxon>
        <taxon>fabids</taxon>
        <taxon>Rosales</taxon>
        <taxon>Cannabaceae</taxon>
        <taxon>Trema</taxon>
    </lineage>
</organism>
<reference evidence="3" key="1">
    <citation type="submission" date="2016-06" db="EMBL/GenBank/DDBJ databases">
        <title>Parallel loss of symbiosis genes in relatives of nitrogen-fixing non-legume Parasponia.</title>
        <authorList>
            <person name="Van Velzen R."/>
            <person name="Holmer R."/>
            <person name="Bu F."/>
            <person name="Rutten L."/>
            <person name="Van Zeijl A."/>
            <person name="Liu W."/>
            <person name="Santuari L."/>
            <person name="Cao Q."/>
            <person name="Sharma T."/>
            <person name="Shen D."/>
            <person name="Roswanjaya Y."/>
            <person name="Wardhani T."/>
            <person name="Kalhor M.S."/>
            <person name="Jansen J."/>
            <person name="Van den Hoogen J."/>
            <person name="Gungor B."/>
            <person name="Hartog M."/>
            <person name="Hontelez J."/>
            <person name="Verver J."/>
            <person name="Yang W.-C."/>
            <person name="Schijlen E."/>
            <person name="Repin R."/>
            <person name="Schilthuizen M."/>
            <person name="Schranz E."/>
            <person name="Heidstra R."/>
            <person name="Miyata K."/>
            <person name="Fedorova E."/>
            <person name="Kohlen W."/>
            <person name="Bisseling T."/>
            <person name="Smit S."/>
            <person name="Geurts R."/>
        </authorList>
    </citation>
    <scope>NUCLEOTIDE SEQUENCE [LARGE SCALE GENOMIC DNA]</scope>
    <source>
        <strain evidence="3">cv. RG33-2</strain>
    </source>
</reference>
<dbReference type="AlphaFoldDB" id="A0A2P5FTB1"/>
<gene>
    <name evidence="2" type="ORF">TorRG33x02_032050</name>
</gene>
<dbReference type="PANTHER" id="PTHR31170:SF17">
    <property type="match status" value="1"/>
</dbReference>
<keyword evidence="1" id="KW-1133">Transmembrane helix</keyword>
<protein>
    <submittedName>
        <fullName evidence="2">Uncharacterized protein</fullName>
    </submittedName>
</protein>
<comment type="caution">
    <text evidence="2">The sequence shown here is derived from an EMBL/GenBank/DDBJ whole genome shotgun (WGS) entry which is preliminary data.</text>
</comment>
<keyword evidence="1" id="KW-0472">Membrane</keyword>
<evidence type="ECO:0000313" key="3">
    <source>
        <dbReference type="Proteomes" id="UP000237000"/>
    </source>
</evidence>
<keyword evidence="1" id="KW-0812">Transmembrane</keyword>
<dbReference type="OrthoDB" id="591587at2759"/>